<keyword evidence="1" id="KW-0597">Phosphoprotein</keyword>
<feature type="modified residue" description="4-aspartylphosphate" evidence="1">
    <location>
        <position position="53"/>
    </location>
</feature>
<dbReference type="Pfam" id="PF00072">
    <property type="entry name" value="Response_reg"/>
    <property type="match status" value="1"/>
</dbReference>
<dbReference type="AlphaFoldDB" id="A0A1G7DGP4"/>
<feature type="domain" description="Response regulatory" evidence="2">
    <location>
        <begin position="1"/>
        <end position="120"/>
    </location>
</feature>
<keyword evidence="4" id="KW-1185">Reference proteome</keyword>
<organism evidence="3 4">
    <name type="scientific">Pricia antarctica</name>
    <dbReference type="NCBI Taxonomy" id="641691"/>
    <lineage>
        <taxon>Bacteria</taxon>
        <taxon>Pseudomonadati</taxon>
        <taxon>Bacteroidota</taxon>
        <taxon>Flavobacteriia</taxon>
        <taxon>Flavobacteriales</taxon>
        <taxon>Flavobacteriaceae</taxon>
        <taxon>Pricia</taxon>
    </lineage>
</organism>
<proteinExistence type="predicted"/>
<evidence type="ECO:0000313" key="4">
    <source>
        <dbReference type="Proteomes" id="UP000199109"/>
    </source>
</evidence>
<evidence type="ECO:0000259" key="2">
    <source>
        <dbReference type="PROSITE" id="PS50110"/>
    </source>
</evidence>
<accession>A0A1G7DGP4</accession>
<dbReference type="EMBL" id="FNAO01000005">
    <property type="protein sequence ID" value="SDE50687.1"/>
    <property type="molecule type" value="Genomic_DNA"/>
</dbReference>
<sequence length="130" mass="14660">MIVDDDEDDMEFFCEAVKEVDASCACITATNGEEALQKLRKGKTKLPDLIFLDLNMPRMDGKTCLRELKKDRELKNIPVIISTTSSHHKDMEETLELGAVHFMTKSSTFDQIKTGIEKALQMVGSFEKSN</sequence>
<evidence type="ECO:0000256" key="1">
    <source>
        <dbReference type="PROSITE-ProRule" id="PRU00169"/>
    </source>
</evidence>
<dbReference type="InterPro" id="IPR011006">
    <property type="entry name" value="CheY-like_superfamily"/>
</dbReference>
<dbReference type="PANTHER" id="PTHR44520:SF2">
    <property type="entry name" value="RESPONSE REGULATOR RCP1"/>
    <property type="match status" value="1"/>
</dbReference>
<dbReference type="SMART" id="SM00448">
    <property type="entry name" value="REC"/>
    <property type="match status" value="1"/>
</dbReference>
<dbReference type="SUPFAM" id="SSF52172">
    <property type="entry name" value="CheY-like"/>
    <property type="match status" value="1"/>
</dbReference>
<dbReference type="PANTHER" id="PTHR44520">
    <property type="entry name" value="RESPONSE REGULATOR RCP1-RELATED"/>
    <property type="match status" value="1"/>
</dbReference>
<dbReference type="PROSITE" id="PS50110">
    <property type="entry name" value="RESPONSE_REGULATORY"/>
    <property type="match status" value="1"/>
</dbReference>
<reference evidence="3 4" key="1">
    <citation type="submission" date="2016-10" db="EMBL/GenBank/DDBJ databases">
        <authorList>
            <person name="de Groot N.N."/>
        </authorList>
    </citation>
    <scope>NUCLEOTIDE SEQUENCE [LARGE SCALE GENOMIC DNA]</scope>
    <source>
        <strain evidence="3 4">DSM 23421</strain>
    </source>
</reference>
<evidence type="ECO:0000313" key="3">
    <source>
        <dbReference type="EMBL" id="SDE50687.1"/>
    </source>
</evidence>
<dbReference type="Gene3D" id="3.40.50.2300">
    <property type="match status" value="1"/>
</dbReference>
<dbReference type="InterPro" id="IPR001789">
    <property type="entry name" value="Sig_transdc_resp-reg_receiver"/>
</dbReference>
<dbReference type="InterPro" id="IPR052893">
    <property type="entry name" value="TCS_response_regulator"/>
</dbReference>
<name>A0A1G7DGP4_9FLAO</name>
<protein>
    <submittedName>
        <fullName evidence="3">Response regulator receiver domain-containing protein</fullName>
    </submittedName>
</protein>
<dbReference type="GO" id="GO:0000160">
    <property type="term" value="P:phosphorelay signal transduction system"/>
    <property type="evidence" value="ECO:0007669"/>
    <property type="project" value="InterPro"/>
</dbReference>
<dbReference type="STRING" id="641691.SAMN05421636_105318"/>
<gene>
    <name evidence="3" type="ORF">SAMN05421636_105318</name>
</gene>
<dbReference type="Proteomes" id="UP000199109">
    <property type="component" value="Unassembled WGS sequence"/>
</dbReference>